<dbReference type="AlphaFoldDB" id="A0ABD3XMJ5"/>
<sequence length="104" mass="11446">HVGNVTLVDSESGTQIWYEGCPQKLKCVTSPARPVPIIQWFPEPNNATNANITNKNITNTNGLVVTESEITIIPKRDQIYSIYCAGNIEGQQAVNSTIVEIYVL</sequence>
<feature type="non-terminal residue" evidence="3">
    <location>
        <position position="1"/>
    </location>
</feature>
<organism evidence="3 4">
    <name type="scientific">Sinanodonta woodiana</name>
    <name type="common">Chinese pond mussel</name>
    <name type="synonym">Anodonta woodiana</name>
    <dbReference type="NCBI Taxonomy" id="1069815"/>
    <lineage>
        <taxon>Eukaryota</taxon>
        <taxon>Metazoa</taxon>
        <taxon>Spiralia</taxon>
        <taxon>Lophotrochozoa</taxon>
        <taxon>Mollusca</taxon>
        <taxon>Bivalvia</taxon>
        <taxon>Autobranchia</taxon>
        <taxon>Heteroconchia</taxon>
        <taxon>Palaeoheterodonta</taxon>
        <taxon>Unionida</taxon>
        <taxon>Unionoidea</taxon>
        <taxon>Unionidae</taxon>
        <taxon>Unioninae</taxon>
        <taxon>Sinanodonta</taxon>
    </lineage>
</organism>
<gene>
    <name evidence="3" type="ORF">ACJMK2_027356</name>
</gene>
<feature type="domain" description="CD80-like immunoglobulin C2-set" evidence="2">
    <location>
        <begin position="22"/>
        <end position="88"/>
    </location>
</feature>
<dbReference type="InterPro" id="IPR013162">
    <property type="entry name" value="CD80_C2-set"/>
</dbReference>
<name>A0ABD3XMJ5_SINWO</name>
<proteinExistence type="predicted"/>
<keyword evidence="4" id="KW-1185">Reference proteome</keyword>
<evidence type="ECO:0000259" key="2">
    <source>
        <dbReference type="Pfam" id="PF08205"/>
    </source>
</evidence>
<feature type="non-terminal residue" evidence="3">
    <location>
        <position position="104"/>
    </location>
</feature>
<evidence type="ECO:0000313" key="4">
    <source>
        <dbReference type="Proteomes" id="UP001634394"/>
    </source>
</evidence>
<accession>A0ABD3XMJ5</accession>
<comment type="caution">
    <text evidence="3">The sequence shown here is derived from an EMBL/GenBank/DDBJ whole genome shotgun (WGS) entry which is preliminary data.</text>
</comment>
<dbReference type="EMBL" id="JBJQND010000002">
    <property type="protein sequence ID" value="KAL3887414.1"/>
    <property type="molecule type" value="Genomic_DNA"/>
</dbReference>
<dbReference type="InterPro" id="IPR036179">
    <property type="entry name" value="Ig-like_dom_sf"/>
</dbReference>
<dbReference type="InterPro" id="IPR013783">
    <property type="entry name" value="Ig-like_fold"/>
</dbReference>
<reference evidence="3 4" key="1">
    <citation type="submission" date="2024-11" db="EMBL/GenBank/DDBJ databases">
        <title>Chromosome-level genome assembly of the freshwater bivalve Anodonta woodiana.</title>
        <authorList>
            <person name="Chen X."/>
        </authorList>
    </citation>
    <scope>NUCLEOTIDE SEQUENCE [LARGE SCALE GENOMIC DNA]</scope>
    <source>
        <strain evidence="3">MN2024</strain>
        <tissue evidence="3">Gills</tissue>
    </source>
</reference>
<dbReference type="Gene3D" id="2.60.40.10">
    <property type="entry name" value="Immunoglobulins"/>
    <property type="match status" value="1"/>
</dbReference>
<dbReference type="SUPFAM" id="SSF48726">
    <property type="entry name" value="Immunoglobulin"/>
    <property type="match status" value="1"/>
</dbReference>
<protein>
    <recommendedName>
        <fullName evidence="2">CD80-like immunoglobulin C2-set domain-containing protein</fullName>
    </recommendedName>
</protein>
<dbReference type="Pfam" id="PF08205">
    <property type="entry name" value="C2-set_2"/>
    <property type="match status" value="1"/>
</dbReference>
<dbReference type="Proteomes" id="UP001634394">
    <property type="component" value="Unassembled WGS sequence"/>
</dbReference>
<keyword evidence="1" id="KW-1015">Disulfide bond</keyword>
<evidence type="ECO:0000313" key="3">
    <source>
        <dbReference type="EMBL" id="KAL3887414.1"/>
    </source>
</evidence>
<evidence type="ECO:0000256" key="1">
    <source>
        <dbReference type="ARBA" id="ARBA00023157"/>
    </source>
</evidence>